<evidence type="ECO:0000256" key="4">
    <source>
        <dbReference type="ARBA" id="ARBA00022946"/>
    </source>
</evidence>
<comment type="subcellular location">
    <subcellularLocation>
        <location evidence="1">Plastid</location>
    </subcellularLocation>
</comment>
<dbReference type="PANTHER" id="PTHR31906">
    <property type="entry name" value="PLASTID-LIPID-ASSOCIATED PROTEIN 4, CHLOROPLASTIC-RELATED"/>
    <property type="match status" value="1"/>
</dbReference>
<gene>
    <name evidence="6" type="ORF">F3Y22_tig00110773pilonHSYRG00090</name>
</gene>
<dbReference type="AlphaFoldDB" id="A0A6A2ZSJ5"/>
<dbReference type="InterPro" id="IPR006843">
    <property type="entry name" value="PAP/fibrillin_dom"/>
</dbReference>
<dbReference type="Pfam" id="PF04755">
    <property type="entry name" value="PAP_fibrillin"/>
    <property type="match status" value="1"/>
</dbReference>
<dbReference type="OrthoDB" id="348976at2759"/>
<proteinExistence type="inferred from homology"/>
<protein>
    <submittedName>
        <fullName evidence="6">Plastid-lipid-associated protein 12</fullName>
    </submittedName>
</protein>
<comment type="caution">
    <text evidence="6">The sequence shown here is derived from an EMBL/GenBank/DDBJ whole genome shotgun (WGS) entry which is preliminary data.</text>
</comment>
<evidence type="ECO:0000256" key="3">
    <source>
        <dbReference type="ARBA" id="ARBA00022640"/>
    </source>
</evidence>
<dbReference type="InterPro" id="IPR039633">
    <property type="entry name" value="PAP"/>
</dbReference>
<evidence type="ECO:0000313" key="7">
    <source>
        <dbReference type="Proteomes" id="UP000436088"/>
    </source>
</evidence>
<evidence type="ECO:0000259" key="5">
    <source>
        <dbReference type="Pfam" id="PF04755"/>
    </source>
</evidence>
<accession>A0A6A2ZSJ5</accession>
<evidence type="ECO:0000313" key="6">
    <source>
        <dbReference type="EMBL" id="KAE8694800.1"/>
    </source>
</evidence>
<dbReference type="GO" id="GO:0009536">
    <property type="term" value="C:plastid"/>
    <property type="evidence" value="ECO:0007669"/>
    <property type="project" value="UniProtKB-SubCell"/>
</dbReference>
<dbReference type="EMBL" id="VEPZ02001104">
    <property type="protein sequence ID" value="KAE8694800.1"/>
    <property type="molecule type" value="Genomic_DNA"/>
</dbReference>
<keyword evidence="3" id="KW-0934">Plastid</keyword>
<dbReference type="Proteomes" id="UP000436088">
    <property type="component" value="Unassembled WGS sequence"/>
</dbReference>
<name>A0A6A2ZSJ5_HIBSY</name>
<evidence type="ECO:0000256" key="2">
    <source>
        <dbReference type="ARBA" id="ARBA00005845"/>
    </source>
</evidence>
<evidence type="ECO:0000256" key="1">
    <source>
        <dbReference type="ARBA" id="ARBA00004474"/>
    </source>
</evidence>
<keyword evidence="4" id="KW-0809">Transit peptide</keyword>
<sequence>MAVVTVGANAIKNLNVWSPLNFNFKPSASPIRKTLRICRCSLVNEQQASFTEQEKQLIDALIGIQGRGKSASPRQLNDVEQAVQVLEGQDGVRDPTSSDLIEGRWQLMFTTRPGTASPIQRTFVGVDLFSVFQEVYLRTNDPRVSNIVKFSDWIGELKVEAAASIKDRKRILFRFDRAAFSFKFLPFKVPYPVPFRLLGDEAKGWLDTTYLSHSGNLRISRGNKGTTFVLQKKTDPRQTLLAAISTGTGVTEAIDEFLSLSKSVAKDEPVLLEGEWQMIWSSQVETDSWLENASNGLMGSQIVKNGQMKFLVNILPGICFSMIGNFVKSGTKTYDVTMDDAALIGGPFGYPLEMETKINMELLYNDDKIRISKGYNNILFVHLRTSDGSK</sequence>
<comment type="similarity">
    <text evidence="2">Belongs to the PAP/fibrillin family.</text>
</comment>
<reference evidence="6" key="1">
    <citation type="submission" date="2019-09" db="EMBL/GenBank/DDBJ databases">
        <title>Draft genome information of white flower Hibiscus syriacus.</title>
        <authorList>
            <person name="Kim Y.-M."/>
        </authorList>
    </citation>
    <scope>NUCLEOTIDE SEQUENCE [LARGE SCALE GENOMIC DNA]</scope>
    <source>
        <strain evidence="6">YM2019G1</strain>
    </source>
</reference>
<keyword evidence="7" id="KW-1185">Reference proteome</keyword>
<organism evidence="6 7">
    <name type="scientific">Hibiscus syriacus</name>
    <name type="common">Rose of Sharon</name>
    <dbReference type="NCBI Taxonomy" id="106335"/>
    <lineage>
        <taxon>Eukaryota</taxon>
        <taxon>Viridiplantae</taxon>
        <taxon>Streptophyta</taxon>
        <taxon>Embryophyta</taxon>
        <taxon>Tracheophyta</taxon>
        <taxon>Spermatophyta</taxon>
        <taxon>Magnoliopsida</taxon>
        <taxon>eudicotyledons</taxon>
        <taxon>Gunneridae</taxon>
        <taxon>Pentapetalae</taxon>
        <taxon>rosids</taxon>
        <taxon>malvids</taxon>
        <taxon>Malvales</taxon>
        <taxon>Malvaceae</taxon>
        <taxon>Malvoideae</taxon>
        <taxon>Hibiscus</taxon>
    </lineage>
</organism>
<feature type="domain" description="Plastid lipid-associated protein/fibrillin conserved" evidence="5">
    <location>
        <begin position="53"/>
        <end position="230"/>
    </location>
</feature>